<reference evidence="3 4" key="1">
    <citation type="journal article" date="2019" name="Nat. Med.">
        <title>A library of human gut bacterial isolates paired with longitudinal multiomics data enables mechanistic microbiome research.</title>
        <authorList>
            <person name="Poyet M."/>
            <person name="Groussin M."/>
            <person name="Gibbons S.M."/>
            <person name="Avila-Pacheco J."/>
            <person name="Jiang X."/>
            <person name="Kearney S.M."/>
            <person name="Perrotta A.R."/>
            <person name="Berdy B."/>
            <person name="Zhao S."/>
            <person name="Lieberman T.D."/>
            <person name="Swanson P.K."/>
            <person name="Smith M."/>
            <person name="Roesemann S."/>
            <person name="Alexander J.E."/>
            <person name="Rich S.A."/>
            <person name="Livny J."/>
            <person name="Vlamakis H."/>
            <person name="Clish C."/>
            <person name="Bullock K."/>
            <person name="Deik A."/>
            <person name="Scott J."/>
            <person name="Pierce K.A."/>
            <person name="Xavier R.J."/>
            <person name="Alm E.J."/>
        </authorList>
    </citation>
    <scope>NUCLEOTIDE SEQUENCE [LARGE SCALE GENOMIC DNA]</scope>
    <source>
        <strain evidence="1 4">BIOML-A13</strain>
        <strain evidence="2 3">BIOML-A3</strain>
    </source>
</reference>
<dbReference type="InterPro" id="IPR006448">
    <property type="entry name" value="Phage_term_ssu_P27"/>
</dbReference>
<dbReference type="EMBL" id="WNBM01000010">
    <property type="protein sequence ID" value="MTT76725.1"/>
    <property type="molecule type" value="Genomic_DNA"/>
</dbReference>
<dbReference type="EMBL" id="WNBW01000013">
    <property type="protein sequence ID" value="MTU04915.1"/>
    <property type="molecule type" value="Genomic_DNA"/>
</dbReference>
<evidence type="ECO:0000313" key="1">
    <source>
        <dbReference type="EMBL" id="MTT76725.1"/>
    </source>
</evidence>
<comment type="caution">
    <text evidence="1">The sequence shown here is derived from an EMBL/GenBank/DDBJ whole genome shotgun (WGS) entry which is preliminary data.</text>
</comment>
<sequence length="157" mass="17337">MIGVDCMGQKATPVSSVKKNLTKAEKKIRQDVETTFAAIDRTLQPPEYFTADQKKIFNDLVEKLSATKLLLSLDQTTFEQAAIIIDRLNCVDKMLNNPENIFNINATNIRQKYFSQYLKICAELALSPAARAKLGTLSANNNKNTDPLVDALGGAKS</sequence>
<organism evidence="1 4">
    <name type="scientific">Phascolarctobacterium faecium</name>
    <dbReference type="NCBI Taxonomy" id="33025"/>
    <lineage>
        <taxon>Bacteria</taxon>
        <taxon>Bacillati</taxon>
        <taxon>Bacillota</taxon>
        <taxon>Negativicutes</taxon>
        <taxon>Acidaminococcales</taxon>
        <taxon>Acidaminococcaceae</taxon>
        <taxon>Phascolarctobacterium</taxon>
    </lineage>
</organism>
<evidence type="ECO:0008006" key="5">
    <source>
        <dbReference type="Google" id="ProtNLM"/>
    </source>
</evidence>
<evidence type="ECO:0000313" key="2">
    <source>
        <dbReference type="EMBL" id="MTU04915.1"/>
    </source>
</evidence>
<dbReference type="OrthoDB" id="3035360at2"/>
<dbReference type="Pfam" id="PF05119">
    <property type="entry name" value="Terminase_4"/>
    <property type="match status" value="1"/>
</dbReference>
<proteinExistence type="predicted"/>
<dbReference type="AlphaFoldDB" id="A0A7X2XI10"/>
<name>A0A7X2XI10_9FIRM</name>
<accession>A0A7X2XI10</accession>
<gene>
    <name evidence="1" type="ORF">GMD11_10710</name>
    <name evidence="2" type="ORF">GMD18_11020</name>
</gene>
<protein>
    <recommendedName>
        <fullName evidence="5">Phage terminase small subunit P27 family</fullName>
    </recommendedName>
</protein>
<evidence type="ECO:0000313" key="4">
    <source>
        <dbReference type="Proteomes" id="UP000484547"/>
    </source>
</evidence>
<dbReference type="Proteomes" id="UP000443070">
    <property type="component" value="Unassembled WGS sequence"/>
</dbReference>
<dbReference type="Proteomes" id="UP000484547">
    <property type="component" value="Unassembled WGS sequence"/>
</dbReference>
<evidence type="ECO:0000313" key="3">
    <source>
        <dbReference type="Proteomes" id="UP000443070"/>
    </source>
</evidence>
<keyword evidence="3" id="KW-1185">Reference proteome</keyword>